<evidence type="ECO:0000256" key="4">
    <source>
        <dbReference type="ARBA" id="ARBA00023043"/>
    </source>
</evidence>
<dbReference type="InterPro" id="IPR001496">
    <property type="entry name" value="SOCS_box"/>
</dbReference>
<evidence type="ECO:0000256" key="2">
    <source>
        <dbReference type="ARBA" id="ARBA00005949"/>
    </source>
</evidence>
<dbReference type="GO" id="GO:0016567">
    <property type="term" value="P:protein ubiquitination"/>
    <property type="evidence" value="ECO:0007669"/>
    <property type="project" value="UniProtKB-UniPathway"/>
</dbReference>
<comment type="similarity">
    <text evidence="2">Belongs to the ankyrin SOCS box (ASB) family.</text>
</comment>
<dbReference type="UniPathway" id="UPA00143"/>
<dbReference type="Ensembl" id="ENSMMDT00005052602.1">
    <property type="protein sequence ID" value="ENSMMDP00005051590.1"/>
    <property type="gene ID" value="ENSMMDG00005023309.1"/>
</dbReference>
<evidence type="ECO:0000313" key="7">
    <source>
        <dbReference type="Ensembl" id="ENSMMDP00005051590.1"/>
    </source>
</evidence>
<reference evidence="7" key="2">
    <citation type="submission" date="2025-08" db="UniProtKB">
        <authorList>
            <consortium name="Ensembl"/>
        </authorList>
    </citation>
    <scope>IDENTIFICATION</scope>
</reference>
<dbReference type="InterPro" id="IPR036036">
    <property type="entry name" value="SOCS_box-like_dom_sf"/>
</dbReference>
<gene>
    <name evidence="7" type="primary">ASB17</name>
</gene>
<feature type="domain" description="SOCS box" evidence="6">
    <location>
        <begin position="228"/>
        <end position="284"/>
    </location>
</feature>
<dbReference type="PROSITE" id="PS50297">
    <property type="entry name" value="ANK_REP_REGION"/>
    <property type="match status" value="1"/>
</dbReference>
<evidence type="ECO:0000313" key="8">
    <source>
        <dbReference type="Proteomes" id="UP000472263"/>
    </source>
</evidence>
<dbReference type="SMART" id="SM00969">
    <property type="entry name" value="SOCS_box"/>
    <property type="match status" value="1"/>
</dbReference>
<dbReference type="SUPFAM" id="SSF158235">
    <property type="entry name" value="SOCS box-like"/>
    <property type="match status" value="1"/>
</dbReference>
<dbReference type="InterPro" id="IPR002110">
    <property type="entry name" value="Ankyrin_rpt"/>
</dbReference>
<evidence type="ECO:0000259" key="6">
    <source>
        <dbReference type="PROSITE" id="PS50225"/>
    </source>
</evidence>
<sequence>MNDRDTAEGHSHENVSALVAQVLTSRPVGRLWARQPTTQQPGLYRILDRFFHNITAEQLEAAMGEFMSFARSTHVGMGPQRYLEFINLCTNIILYSVCARRNDARNVRTVMEIICAHVQSQRDPLALTWRCFTPVYSPVAGMTPLMHAAKNRQFDVLKVLLQYGMLERERRPSYIIIAILFYPPCVEDENLSYETWRQELKDCMALCFRVLTCVSVGDIESQIIHGLKPLIEDWRDCIPRNRSRDPCELSHLCRAVIRRSLLDHSLLPAGISALPLPLQIQNYLNLEW</sequence>
<evidence type="ECO:0000256" key="3">
    <source>
        <dbReference type="ARBA" id="ARBA00022786"/>
    </source>
</evidence>
<comment type="pathway">
    <text evidence="1">Protein modification; protein ubiquitination.</text>
</comment>
<dbReference type="Pfam" id="PF07525">
    <property type="entry name" value="SOCS_box"/>
    <property type="match status" value="1"/>
</dbReference>
<dbReference type="GeneID" id="115374930"/>
<reference evidence="7" key="1">
    <citation type="submission" date="2019-06" db="EMBL/GenBank/DDBJ databases">
        <authorList>
            <consortium name="Wellcome Sanger Institute Data Sharing"/>
        </authorList>
    </citation>
    <scope>NUCLEOTIDE SEQUENCE [LARGE SCALE GENOMIC DNA]</scope>
</reference>
<keyword evidence="3" id="KW-0833">Ubl conjugation pathway</keyword>
<keyword evidence="4 5" id="KW-0040">ANK repeat</keyword>
<name>A0A668A9T2_9TELE</name>
<accession>A0A668A9T2</accession>
<feature type="repeat" description="ANK" evidence="5">
    <location>
        <begin position="140"/>
        <end position="164"/>
    </location>
</feature>
<dbReference type="Gene3D" id="1.10.750.20">
    <property type="entry name" value="SOCS box"/>
    <property type="match status" value="1"/>
</dbReference>
<dbReference type="Proteomes" id="UP000472263">
    <property type="component" value="Chromosome 17"/>
</dbReference>
<reference evidence="7" key="3">
    <citation type="submission" date="2025-09" db="UniProtKB">
        <authorList>
            <consortium name="Ensembl"/>
        </authorList>
    </citation>
    <scope>IDENTIFICATION</scope>
</reference>
<dbReference type="GO" id="GO:0035556">
    <property type="term" value="P:intracellular signal transduction"/>
    <property type="evidence" value="ECO:0007669"/>
    <property type="project" value="InterPro"/>
</dbReference>
<organism evidence="7 8">
    <name type="scientific">Myripristis murdjan</name>
    <name type="common">pinecone soldierfish</name>
    <dbReference type="NCBI Taxonomy" id="586833"/>
    <lineage>
        <taxon>Eukaryota</taxon>
        <taxon>Metazoa</taxon>
        <taxon>Chordata</taxon>
        <taxon>Craniata</taxon>
        <taxon>Vertebrata</taxon>
        <taxon>Euteleostomi</taxon>
        <taxon>Actinopterygii</taxon>
        <taxon>Neopterygii</taxon>
        <taxon>Teleostei</taxon>
        <taxon>Neoteleostei</taxon>
        <taxon>Acanthomorphata</taxon>
        <taxon>Holocentriformes</taxon>
        <taxon>Holocentridae</taxon>
        <taxon>Myripristis</taxon>
    </lineage>
</organism>
<dbReference type="OrthoDB" id="6419934at2759"/>
<dbReference type="PROSITE" id="PS50088">
    <property type="entry name" value="ANK_REPEAT"/>
    <property type="match status" value="1"/>
</dbReference>
<dbReference type="AlphaFoldDB" id="A0A668A9T2"/>
<dbReference type="PROSITE" id="PS50225">
    <property type="entry name" value="SOCS"/>
    <property type="match status" value="1"/>
</dbReference>
<dbReference type="PANTHER" id="PTHR20966">
    <property type="entry name" value="ANKYRIN REPEAT AND SOCS BOX PROTEIN 17"/>
    <property type="match status" value="1"/>
</dbReference>
<evidence type="ECO:0000256" key="1">
    <source>
        <dbReference type="ARBA" id="ARBA00004906"/>
    </source>
</evidence>
<proteinExistence type="inferred from homology"/>
<dbReference type="GeneTree" id="ENSGT00390000018077"/>
<evidence type="ECO:0000256" key="5">
    <source>
        <dbReference type="PROSITE-ProRule" id="PRU00023"/>
    </source>
</evidence>
<dbReference type="PANTHER" id="PTHR20966:SF2">
    <property type="entry name" value="ANKYRIN REPEAT AND SOCS BOX PROTEIN 17"/>
    <property type="match status" value="1"/>
</dbReference>
<protein>
    <submittedName>
        <fullName evidence="7">Ankyrin repeat and SOCS box containing 17</fullName>
    </submittedName>
</protein>
<dbReference type="CDD" id="cd03716">
    <property type="entry name" value="SOCS_ASB_like"/>
    <property type="match status" value="1"/>
</dbReference>
<keyword evidence="8" id="KW-1185">Reference proteome</keyword>
<dbReference type="InParanoid" id="A0A668A9T2"/>
<dbReference type="InterPro" id="IPR039147">
    <property type="entry name" value="ASB17"/>
</dbReference>
<dbReference type="RefSeq" id="XP_029929953.1">
    <property type="nucleotide sequence ID" value="XM_030074093.1"/>
</dbReference>